<dbReference type="GO" id="GO:0030007">
    <property type="term" value="P:intracellular potassium ion homeostasis"/>
    <property type="evidence" value="ECO:0007669"/>
    <property type="project" value="TreeGrafter"/>
</dbReference>
<keyword evidence="1" id="KW-0812">Transmembrane</keyword>
<accession>A0AAD4LBQ4</accession>
<organism evidence="2 3">
    <name type="scientific">Lactarius akahatsu</name>
    <dbReference type="NCBI Taxonomy" id="416441"/>
    <lineage>
        <taxon>Eukaryota</taxon>
        <taxon>Fungi</taxon>
        <taxon>Dikarya</taxon>
        <taxon>Basidiomycota</taxon>
        <taxon>Agaricomycotina</taxon>
        <taxon>Agaricomycetes</taxon>
        <taxon>Russulales</taxon>
        <taxon>Russulaceae</taxon>
        <taxon>Lactarius</taxon>
    </lineage>
</organism>
<dbReference type="AlphaFoldDB" id="A0AAD4LBQ4"/>
<dbReference type="InterPro" id="IPR051143">
    <property type="entry name" value="TrkH_K-transport"/>
</dbReference>
<dbReference type="Proteomes" id="UP001201163">
    <property type="component" value="Unassembled WGS sequence"/>
</dbReference>
<gene>
    <name evidence="2" type="ORF">EDB92DRAFT_128349</name>
</gene>
<dbReference type="PANTHER" id="PTHR31064:SF30">
    <property type="entry name" value="HIGH-AFFINITY POTASSIUM TRANSPORT PROTEIN-RELATED"/>
    <property type="match status" value="1"/>
</dbReference>
<keyword evidence="3" id="KW-1185">Reference proteome</keyword>
<evidence type="ECO:0000256" key="1">
    <source>
        <dbReference type="SAM" id="Phobius"/>
    </source>
</evidence>
<dbReference type="EMBL" id="JAKELL010000102">
    <property type="protein sequence ID" value="KAH8982288.1"/>
    <property type="molecule type" value="Genomic_DNA"/>
</dbReference>
<dbReference type="GO" id="GO:0140107">
    <property type="term" value="F:high-affinity potassium ion transmembrane transporter activity"/>
    <property type="evidence" value="ECO:0007669"/>
    <property type="project" value="TreeGrafter"/>
</dbReference>
<protein>
    <submittedName>
        <fullName evidence="2">Uncharacterized protein</fullName>
    </submittedName>
</protein>
<dbReference type="GO" id="GO:0005886">
    <property type="term" value="C:plasma membrane"/>
    <property type="evidence" value="ECO:0007669"/>
    <property type="project" value="TreeGrafter"/>
</dbReference>
<comment type="caution">
    <text evidence="2">The sequence shown here is derived from an EMBL/GenBank/DDBJ whole genome shotgun (WGS) entry which is preliminary data.</text>
</comment>
<dbReference type="PANTHER" id="PTHR31064">
    <property type="entry name" value="POTASSIUM TRANSPORT PROTEIN DDB_G0292412-RELATED"/>
    <property type="match status" value="1"/>
</dbReference>
<keyword evidence="1" id="KW-1133">Transmembrane helix</keyword>
<dbReference type="GO" id="GO:1990573">
    <property type="term" value="P:potassium ion import across plasma membrane"/>
    <property type="evidence" value="ECO:0007669"/>
    <property type="project" value="TreeGrafter"/>
</dbReference>
<keyword evidence="1" id="KW-0472">Membrane</keyword>
<sequence length="149" mass="17071">MILTRRHTVVLFHHLTDLGCGVGPLHVNVKMEGQLSTSKLTPGYQLGLVFRLSGCQRVGPGQHRFSLVDQNPILFQTAYPLLISMVWLALAGNTGFVAYLPEAYNMLQVEETIKMERDPSLFDHPRRCFIYLFPSRRTWFLLTIRVILK</sequence>
<name>A0AAD4LBQ4_9AGAM</name>
<reference evidence="2" key="1">
    <citation type="submission" date="2022-01" db="EMBL/GenBank/DDBJ databases">
        <title>Comparative genomics reveals a dynamic genome evolution in the ectomycorrhizal milk-cap (Lactarius) mushrooms.</title>
        <authorList>
            <consortium name="DOE Joint Genome Institute"/>
            <person name="Lebreton A."/>
            <person name="Tang N."/>
            <person name="Kuo A."/>
            <person name="LaButti K."/>
            <person name="Drula E."/>
            <person name="Barry K."/>
            <person name="Clum A."/>
            <person name="Lipzen A."/>
            <person name="Mousain D."/>
            <person name="Ng V."/>
            <person name="Wang R."/>
            <person name="Wang X."/>
            <person name="Dai Y."/>
            <person name="Henrissat B."/>
            <person name="Grigoriev I.V."/>
            <person name="Guerin-Laguette A."/>
            <person name="Yu F."/>
            <person name="Martin F.M."/>
        </authorList>
    </citation>
    <scope>NUCLEOTIDE SEQUENCE</scope>
    <source>
        <strain evidence="2">QP</strain>
    </source>
</reference>
<evidence type="ECO:0000313" key="3">
    <source>
        <dbReference type="Proteomes" id="UP001201163"/>
    </source>
</evidence>
<proteinExistence type="predicted"/>
<feature type="transmembrane region" description="Helical" evidence="1">
    <location>
        <begin position="78"/>
        <end position="100"/>
    </location>
</feature>
<evidence type="ECO:0000313" key="2">
    <source>
        <dbReference type="EMBL" id="KAH8982288.1"/>
    </source>
</evidence>